<dbReference type="PROSITE" id="PS51257">
    <property type="entry name" value="PROKAR_LIPOPROTEIN"/>
    <property type="match status" value="1"/>
</dbReference>
<evidence type="ECO:0000313" key="1">
    <source>
        <dbReference type="EMBL" id="NSL86026.1"/>
    </source>
</evidence>
<organism evidence="1 2">
    <name type="scientific">Chitinophaga solisilvae</name>
    <dbReference type="NCBI Taxonomy" id="1233460"/>
    <lineage>
        <taxon>Bacteria</taxon>
        <taxon>Pseudomonadati</taxon>
        <taxon>Bacteroidota</taxon>
        <taxon>Chitinophagia</taxon>
        <taxon>Chitinophagales</taxon>
        <taxon>Chitinophagaceae</taxon>
        <taxon>Chitinophaga</taxon>
    </lineage>
</organism>
<reference evidence="1" key="1">
    <citation type="submission" date="2020-05" db="EMBL/GenBank/DDBJ databases">
        <title>Chitinophaga laudate sp. nov., isolated from a tropical peat swamp.</title>
        <authorList>
            <person name="Goh C.B.S."/>
            <person name="Lee M.S."/>
            <person name="Parimannan S."/>
            <person name="Pasbakhsh P."/>
            <person name="Yule C.M."/>
            <person name="Rajandas H."/>
            <person name="Loke S."/>
            <person name="Croft L."/>
            <person name="Tan J.B.L."/>
        </authorList>
    </citation>
    <scope>NUCLEOTIDE SEQUENCE</scope>
    <source>
        <strain evidence="1">Mgbs1</strain>
    </source>
</reference>
<gene>
    <name evidence="1" type="ORF">ECE50_004235</name>
</gene>
<dbReference type="EMBL" id="RIAR02000001">
    <property type="protein sequence ID" value="NSL86026.1"/>
    <property type="molecule type" value="Genomic_DNA"/>
</dbReference>
<protein>
    <submittedName>
        <fullName evidence="1">Uncharacterized protein</fullName>
    </submittedName>
</protein>
<proteinExistence type="predicted"/>
<dbReference type="OrthoDB" id="1100648at2"/>
<dbReference type="Gene3D" id="3.40.390.70">
    <property type="match status" value="1"/>
</dbReference>
<dbReference type="Proteomes" id="UP000281028">
    <property type="component" value="Unassembled WGS sequence"/>
</dbReference>
<evidence type="ECO:0000313" key="2">
    <source>
        <dbReference type="Proteomes" id="UP000281028"/>
    </source>
</evidence>
<accession>A0A3S1B261</accession>
<dbReference type="AlphaFoldDB" id="A0A3S1B261"/>
<comment type="caution">
    <text evidence="1">The sequence shown here is derived from an EMBL/GenBank/DDBJ whole genome shotgun (WGS) entry which is preliminary data.</text>
</comment>
<sequence>MKRTYLIPVLLLITALFACRKEAKLQATPEQPAYTLPQGHTAADDSIIAIHKKYGTYVLYRFSQGDFGYDYTTLRKDSAFNANPAYVDTTLRFFRQQLMALYPESFLKKTMPFRVLLAAYIGSGNSRHADGFASTSGTLTIGWADSTLLGKTPAELKNMRGLLHYYYWERAIRTEAVVVPPAFMALTPAAGYNNIHAGNRYAEGVVSDVYEKLLNPARDYISFIRVIAGTSAETLEAGIFRPQVDKKGLLRKKYNVVISHLKSTYGIDLQAIGNLP</sequence>
<keyword evidence="2" id="KW-1185">Reference proteome</keyword>
<name>A0A3S1B261_9BACT</name>